<dbReference type="EMBL" id="KV423932">
    <property type="protein sequence ID" value="KZT60293.1"/>
    <property type="molecule type" value="Genomic_DNA"/>
</dbReference>
<dbReference type="AlphaFoldDB" id="A0A165I9I3"/>
<proteinExistence type="predicted"/>
<feature type="compositionally biased region" description="Polar residues" evidence="1">
    <location>
        <begin position="78"/>
        <end position="93"/>
    </location>
</feature>
<feature type="compositionally biased region" description="Basic and acidic residues" evidence="1">
    <location>
        <begin position="10"/>
        <end position="20"/>
    </location>
</feature>
<evidence type="ECO:0000256" key="1">
    <source>
        <dbReference type="SAM" id="MobiDB-lite"/>
    </source>
</evidence>
<gene>
    <name evidence="2" type="ORF">CALCODRAFT_492616</name>
</gene>
<keyword evidence="3" id="KW-1185">Reference proteome</keyword>
<organism evidence="2 3">
    <name type="scientific">Calocera cornea HHB12733</name>
    <dbReference type="NCBI Taxonomy" id="1353952"/>
    <lineage>
        <taxon>Eukaryota</taxon>
        <taxon>Fungi</taxon>
        <taxon>Dikarya</taxon>
        <taxon>Basidiomycota</taxon>
        <taxon>Agaricomycotina</taxon>
        <taxon>Dacrymycetes</taxon>
        <taxon>Dacrymycetales</taxon>
        <taxon>Dacrymycetaceae</taxon>
        <taxon>Calocera</taxon>
    </lineage>
</organism>
<accession>A0A165I9I3</accession>
<evidence type="ECO:0000313" key="2">
    <source>
        <dbReference type="EMBL" id="KZT60293.1"/>
    </source>
</evidence>
<evidence type="ECO:0000313" key="3">
    <source>
        <dbReference type="Proteomes" id="UP000076842"/>
    </source>
</evidence>
<protein>
    <submittedName>
        <fullName evidence="2">Uncharacterized protein</fullName>
    </submittedName>
</protein>
<sequence>MAQSTGDSAPDPKDKEHSHDQTAPQGPSTDEVAKSDSAFSPDTADPQKAKGQIESETHQSMDASAASEEASKPAKKALQTSKSEAQKSPSSNE</sequence>
<reference evidence="2 3" key="1">
    <citation type="journal article" date="2016" name="Mol. Biol. Evol.">
        <title>Comparative Genomics of Early-Diverging Mushroom-Forming Fungi Provides Insights into the Origins of Lignocellulose Decay Capabilities.</title>
        <authorList>
            <person name="Nagy L.G."/>
            <person name="Riley R."/>
            <person name="Tritt A."/>
            <person name="Adam C."/>
            <person name="Daum C."/>
            <person name="Floudas D."/>
            <person name="Sun H."/>
            <person name="Yadav J.S."/>
            <person name="Pangilinan J."/>
            <person name="Larsson K.H."/>
            <person name="Matsuura K."/>
            <person name="Barry K."/>
            <person name="Labutti K."/>
            <person name="Kuo R."/>
            <person name="Ohm R.A."/>
            <person name="Bhattacharya S.S."/>
            <person name="Shirouzu T."/>
            <person name="Yoshinaga Y."/>
            <person name="Martin F.M."/>
            <person name="Grigoriev I.V."/>
            <person name="Hibbett D.S."/>
        </authorList>
    </citation>
    <scope>NUCLEOTIDE SEQUENCE [LARGE SCALE GENOMIC DNA]</scope>
    <source>
        <strain evidence="2 3">HHB12733</strain>
    </source>
</reference>
<dbReference type="Proteomes" id="UP000076842">
    <property type="component" value="Unassembled WGS sequence"/>
</dbReference>
<dbReference type="OrthoDB" id="3205926at2759"/>
<feature type="compositionally biased region" description="Basic and acidic residues" evidence="1">
    <location>
        <begin position="45"/>
        <end position="59"/>
    </location>
</feature>
<name>A0A165I9I3_9BASI</name>
<dbReference type="InParanoid" id="A0A165I9I3"/>
<feature type="region of interest" description="Disordered" evidence="1">
    <location>
        <begin position="1"/>
        <end position="93"/>
    </location>
</feature>